<name>A0A564Y3B3_HYMDI</name>
<dbReference type="Proteomes" id="UP000321570">
    <property type="component" value="Unassembled WGS sequence"/>
</dbReference>
<reference evidence="1 2" key="1">
    <citation type="submission" date="2019-07" db="EMBL/GenBank/DDBJ databases">
        <authorList>
            <person name="Jastrzebski P J."/>
            <person name="Paukszto L."/>
            <person name="Jastrzebski P J."/>
        </authorList>
    </citation>
    <scope>NUCLEOTIDE SEQUENCE [LARGE SCALE GENOMIC DNA]</scope>
    <source>
        <strain evidence="1 2">WMS-il1</strain>
    </source>
</reference>
<evidence type="ECO:0000313" key="2">
    <source>
        <dbReference type="Proteomes" id="UP000321570"/>
    </source>
</evidence>
<gene>
    <name evidence="1" type="ORF">WMSIL1_LOCUS1779</name>
</gene>
<dbReference type="AlphaFoldDB" id="A0A564Y3B3"/>
<sequence length="68" mass="7616">MSPVHLLSSVADATPIILLLNLNSFQTCCGSLDYKFWSDQLLVFCFTIFVSSYSNSYELVTVIAIVIY</sequence>
<organism evidence="1 2">
    <name type="scientific">Hymenolepis diminuta</name>
    <name type="common">Rat tapeworm</name>
    <dbReference type="NCBI Taxonomy" id="6216"/>
    <lineage>
        <taxon>Eukaryota</taxon>
        <taxon>Metazoa</taxon>
        <taxon>Spiralia</taxon>
        <taxon>Lophotrochozoa</taxon>
        <taxon>Platyhelminthes</taxon>
        <taxon>Cestoda</taxon>
        <taxon>Eucestoda</taxon>
        <taxon>Cyclophyllidea</taxon>
        <taxon>Hymenolepididae</taxon>
        <taxon>Hymenolepis</taxon>
    </lineage>
</organism>
<proteinExistence type="predicted"/>
<protein>
    <submittedName>
        <fullName evidence="1">Uncharacterized protein</fullName>
    </submittedName>
</protein>
<keyword evidence="2" id="KW-1185">Reference proteome</keyword>
<evidence type="ECO:0000313" key="1">
    <source>
        <dbReference type="EMBL" id="VUZ40974.1"/>
    </source>
</evidence>
<accession>A0A564Y3B3</accession>
<dbReference type="EMBL" id="CABIJS010000044">
    <property type="protein sequence ID" value="VUZ40974.1"/>
    <property type="molecule type" value="Genomic_DNA"/>
</dbReference>